<proteinExistence type="predicted"/>
<dbReference type="RefSeq" id="YP_010676710.1">
    <property type="nucleotide sequence ID" value="NC_071015.1"/>
</dbReference>
<evidence type="ECO:0000313" key="2">
    <source>
        <dbReference type="Proteomes" id="UP000828443"/>
    </source>
</evidence>
<accession>A0AAE8BFF2</accession>
<organism evidence="1 2">
    <name type="scientific">Kosakonia phage Kc263</name>
    <dbReference type="NCBI Taxonomy" id="2863194"/>
    <lineage>
        <taxon>Viruses</taxon>
        <taxon>Duplodnaviria</taxon>
        <taxon>Heunggongvirae</taxon>
        <taxon>Uroviricota</taxon>
        <taxon>Caudoviricetes</taxon>
        <taxon>Chimalliviridae</taxon>
        <taxon>Branisovskavirus</taxon>
        <taxon>Branisovskavirus Kc263</taxon>
    </lineage>
</organism>
<keyword evidence="2" id="KW-1185">Reference proteome</keyword>
<dbReference type="GeneID" id="77953075"/>
<name>A0AAE8BFF2_9CAUD</name>
<evidence type="ECO:0000313" key="1">
    <source>
        <dbReference type="EMBL" id="QYN79898.1"/>
    </source>
</evidence>
<sequence>MEITETDLNGQLPMCRMEKSFREFINYEFVKPFRKHLIHVLKNFAYHGQTDNFFNLDILDRQRAIRYEKDLILNQVTKTELKIEVPTYIPGVVIPLDEGWGPFINLRLCVSTCSEGYWNNQYELQFQVRGSREIGRIKVTPGKLYEVLEYLRRE</sequence>
<protein>
    <submittedName>
        <fullName evidence="1">Uncharacterized protein</fullName>
    </submittedName>
</protein>
<dbReference type="Proteomes" id="UP000828443">
    <property type="component" value="Segment"/>
</dbReference>
<reference evidence="1" key="1">
    <citation type="journal article" date="2021" name="Viruses">
        <title>Novel Viruses That Lyse Plant and Human Strains of Kosakonia cowanii.</title>
        <authorList>
            <person name="Petrzik K."/>
            <person name="Brazdova S."/>
            <person name="Krawczyk K."/>
        </authorList>
    </citation>
    <scope>NUCLEOTIDE SEQUENCE</scope>
</reference>
<dbReference type="EMBL" id="MZ348422">
    <property type="protein sequence ID" value="QYN79898.1"/>
    <property type="molecule type" value="Genomic_DNA"/>
</dbReference>
<dbReference type="KEGG" id="vg:77953075"/>